<sequence length="357" mass="37570">MSDAAPQPKTTPGRHRQRRTGRTTAQKAYASENDVGSFDPSHYQRAPHTPSKTLSGSPAPSGQSSAQANSKQRLKNRGARGKGAQVSPDGQPERGTPTGRGASTKSSLPAAAFAGATFHASPAPSALPIPSFISKSSSESPARNVRHLSDLRYSPPTTDNEAPAAYSASAPRATESPLDFMFRAHRKEQERQFGSPRGDGQASPSVFGGRADRSPEAASVPQTAPASIRYRSGGIDRAELDGTPSFEVGPAFSTPYHERIQAARASRSDAPQTSSQKTAAMNGTSTDDATAALKRFLFGDGQQAAKSPLSSASSVQNPPPAYHQPAGQADGASYDRDNNIQAMENDLRRILKLDSSS</sequence>
<keyword evidence="3" id="KW-1185">Reference proteome</keyword>
<evidence type="ECO:0000313" key="2">
    <source>
        <dbReference type="EMBL" id="OAQ95861.1"/>
    </source>
</evidence>
<evidence type="ECO:0008006" key="4">
    <source>
        <dbReference type="Google" id="ProtNLM"/>
    </source>
</evidence>
<feature type="region of interest" description="Disordered" evidence="1">
    <location>
        <begin position="120"/>
        <end position="286"/>
    </location>
</feature>
<dbReference type="AlphaFoldDB" id="A0A179I215"/>
<feature type="compositionally biased region" description="Low complexity" evidence="1">
    <location>
        <begin position="162"/>
        <end position="173"/>
    </location>
</feature>
<accession>A0A179I215</accession>
<name>A0A179I215_CORDF</name>
<feature type="region of interest" description="Disordered" evidence="1">
    <location>
        <begin position="302"/>
        <end position="341"/>
    </location>
</feature>
<dbReference type="Pfam" id="PF15365">
    <property type="entry name" value="PNRC"/>
    <property type="match status" value="1"/>
</dbReference>
<evidence type="ECO:0000313" key="3">
    <source>
        <dbReference type="Proteomes" id="UP000243081"/>
    </source>
</evidence>
<feature type="compositionally biased region" description="Basic residues" evidence="1">
    <location>
        <begin position="12"/>
        <end position="21"/>
    </location>
</feature>
<feature type="compositionally biased region" description="Polar residues" evidence="1">
    <location>
        <begin position="304"/>
        <end position="316"/>
    </location>
</feature>
<feature type="region of interest" description="Disordered" evidence="1">
    <location>
        <begin position="1"/>
        <end position="108"/>
    </location>
</feature>
<comment type="caution">
    <text evidence="2">The sequence shown here is derived from an EMBL/GenBank/DDBJ whole genome shotgun (WGS) entry which is preliminary data.</text>
</comment>
<dbReference type="EMBL" id="LUKN01004548">
    <property type="protein sequence ID" value="OAQ95861.1"/>
    <property type="molecule type" value="Genomic_DNA"/>
</dbReference>
<dbReference type="Proteomes" id="UP000243081">
    <property type="component" value="Unassembled WGS sequence"/>
</dbReference>
<feature type="compositionally biased region" description="Low complexity" evidence="1">
    <location>
        <begin position="55"/>
        <end position="68"/>
    </location>
</feature>
<dbReference type="GO" id="GO:0016071">
    <property type="term" value="P:mRNA metabolic process"/>
    <property type="evidence" value="ECO:0007669"/>
    <property type="project" value="UniProtKB-ARBA"/>
</dbReference>
<dbReference type="OrthoDB" id="2142961at2759"/>
<dbReference type="OMA" id="YATPMRT"/>
<reference evidence="2 3" key="1">
    <citation type="submission" date="2016-03" db="EMBL/GenBank/DDBJ databases">
        <title>Fine-scale spatial genetic structure of a fungal parasite of coffee scale insects.</title>
        <authorList>
            <person name="Jackson D."/>
            <person name="Zemenick K.A."/>
            <person name="Malloure B."/>
            <person name="Quandt C.A."/>
            <person name="James T.Y."/>
        </authorList>
    </citation>
    <scope>NUCLEOTIDE SEQUENCE [LARGE SCALE GENOMIC DNA]</scope>
    <source>
        <strain evidence="2 3">UM487</strain>
    </source>
</reference>
<feature type="compositionally biased region" description="Low complexity" evidence="1">
    <location>
        <begin position="120"/>
        <end position="141"/>
    </location>
</feature>
<feature type="compositionally biased region" description="Polar residues" evidence="1">
    <location>
        <begin position="269"/>
        <end position="286"/>
    </location>
</feature>
<organism evidence="2 3">
    <name type="scientific">Cordyceps confragosa</name>
    <name type="common">Lecanicillium lecanii</name>
    <dbReference type="NCBI Taxonomy" id="2714763"/>
    <lineage>
        <taxon>Eukaryota</taxon>
        <taxon>Fungi</taxon>
        <taxon>Dikarya</taxon>
        <taxon>Ascomycota</taxon>
        <taxon>Pezizomycotina</taxon>
        <taxon>Sordariomycetes</taxon>
        <taxon>Hypocreomycetidae</taxon>
        <taxon>Hypocreales</taxon>
        <taxon>Cordycipitaceae</taxon>
        <taxon>Akanthomyces</taxon>
    </lineage>
</organism>
<dbReference type="InterPro" id="IPR028322">
    <property type="entry name" value="PNRC-like_rgn"/>
</dbReference>
<evidence type="ECO:0000256" key="1">
    <source>
        <dbReference type="SAM" id="MobiDB-lite"/>
    </source>
</evidence>
<protein>
    <recommendedName>
        <fullName evidence="4">Proteophosphoglycan 5</fullName>
    </recommendedName>
</protein>
<gene>
    <name evidence="2" type="ORF">LLEC1_00251</name>
</gene>
<proteinExistence type="predicted"/>